<evidence type="ECO:0000313" key="3">
    <source>
        <dbReference type="EMBL" id="KAF6305413.1"/>
    </source>
</evidence>
<dbReference type="AlphaFoldDB" id="A0A7J7TXU4"/>
<dbReference type="PANTHER" id="PTHR13280">
    <property type="entry name" value="PHOSPHOFURIN ACIDIC CLUSTER SORTING PROTEIN"/>
    <property type="match status" value="1"/>
</dbReference>
<gene>
    <name evidence="3" type="ORF">mPipKuh1_013055</name>
</gene>
<dbReference type="EMBL" id="JACAGB010000023">
    <property type="protein sequence ID" value="KAF6305413.1"/>
    <property type="molecule type" value="Genomic_DNA"/>
</dbReference>
<accession>A0A7J7TXU4</accession>
<keyword evidence="4" id="KW-1185">Reference proteome</keyword>
<evidence type="ECO:0000256" key="1">
    <source>
        <dbReference type="SAM" id="MobiDB-lite"/>
    </source>
</evidence>
<feature type="region of interest" description="Disordered" evidence="1">
    <location>
        <begin position="169"/>
        <end position="307"/>
    </location>
</feature>
<dbReference type="Pfam" id="PF10254">
    <property type="entry name" value="Pacs-1"/>
    <property type="match status" value="1"/>
</dbReference>
<dbReference type="GO" id="GO:0044325">
    <property type="term" value="F:transmembrane transporter binding"/>
    <property type="evidence" value="ECO:0007669"/>
    <property type="project" value="TreeGrafter"/>
</dbReference>
<dbReference type="GO" id="GO:0072659">
    <property type="term" value="P:protein localization to plasma membrane"/>
    <property type="evidence" value="ECO:0007669"/>
    <property type="project" value="TreeGrafter"/>
</dbReference>
<dbReference type="InterPro" id="IPR019381">
    <property type="entry name" value="PACS1/2_C"/>
</dbReference>
<comment type="caution">
    <text evidence="3">The sequence shown here is derived from an EMBL/GenBank/DDBJ whole genome shotgun (WGS) entry which is preliminary data.</text>
</comment>
<evidence type="ECO:0000259" key="2">
    <source>
        <dbReference type="Pfam" id="PF10254"/>
    </source>
</evidence>
<protein>
    <submittedName>
        <fullName evidence="3">Phosphofurin acidic cluster sorting protein 2</fullName>
    </submittedName>
</protein>
<dbReference type="Proteomes" id="UP000558488">
    <property type="component" value="Unassembled WGS sequence"/>
</dbReference>
<sequence>MSEEVLDSDQDPTEHVSELKEDLDLLYHNLDNPSDSGSDVEDDGIILSNTKTKTRQYFEGLAHCSWQMEMRSIHNARRQKEPLQLANMPMKAQSPGRKLFSGRVSDLMVYSTPVTKVDKTCVFSLSSQPVSHQDRAMPASTKADNFSEGDSEIVFTELEVSYNAAHRHDLDKKPLRRRRPMTKQQDYQRKVTAWLHRLVNPSESSSDKEHDDRLLTPPMPELMTYSESLSSGPEMEEDDRVLGTPKPRPKLRSYCESLSSDSGSDWVAHSMPNPGEQQAQPEDSPKAETSAQDKLTKKLPPSRRTTKTESLVLLSISSKGKQPACGGWSRSLNELSNSLIEESCPHKLPIVRTCSMVDVKEAFSFIISWMQRYCDYNTQAPMPVKIAVVGAQHYFSTMLQVFVEHLSHKNPDWLGYMRFLVIPLGSHPVASYLGSVDHRYNHLFQDLAWQDMFNHLEAQSSVQNIVSRITEYIRGPNCVHQLPIAEAMLISKQKSLGKLSSQKFIPFAGAVKVEIVEPISAPSGDSDDAVPSCSYMPLSLAREASRNPTIASSVSGGLPSSIQGFRAELMELQEDYWMAAQPTNRKRNGKKEDLPTTKNTLQCTFRSLQVSRLPSSGEDAGTPSMSMTVVTKEKKKVMILPKKDKCKDLESKSQCIQGIGRLLCSAKNQNRQRILIDGVEWNDVKFFQLAAQWSSHVKHFPIGIFGHSNSTF</sequence>
<dbReference type="PANTHER" id="PTHR13280:SF15">
    <property type="entry name" value="PHOSPHOFURIN ACIDIC CLUSTER SORTING PROTEIN 2"/>
    <property type="match status" value="1"/>
</dbReference>
<proteinExistence type="predicted"/>
<feature type="compositionally biased region" description="Basic and acidic residues" evidence="1">
    <location>
        <begin position="205"/>
        <end position="214"/>
    </location>
</feature>
<name>A0A7J7TXU4_PIPKU</name>
<organism evidence="3 4">
    <name type="scientific">Pipistrellus kuhlii</name>
    <name type="common">Kuhl's pipistrelle</name>
    <dbReference type="NCBI Taxonomy" id="59472"/>
    <lineage>
        <taxon>Eukaryota</taxon>
        <taxon>Metazoa</taxon>
        <taxon>Chordata</taxon>
        <taxon>Craniata</taxon>
        <taxon>Vertebrata</taxon>
        <taxon>Euteleostomi</taxon>
        <taxon>Mammalia</taxon>
        <taxon>Eutheria</taxon>
        <taxon>Laurasiatheria</taxon>
        <taxon>Chiroptera</taxon>
        <taxon>Yangochiroptera</taxon>
        <taxon>Vespertilionidae</taxon>
        <taxon>Pipistrellus</taxon>
    </lineage>
</organism>
<evidence type="ECO:0000313" key="4">
    <source>
        <dbReference type="Proteomes" id="UP000558488"/>
    </source>
</evidence>
<reference evidence="3 4" key="1">
    <citation type="journal article" date="2020" name="Nature">
        <title>Six reference-quality genomes reveal evolution of bat adaptations.</title>
        <authorList>
            <person name="Jebb D."/>
            <person name="Huang Z."/>
            <person name="Pippel M."/>
            <person name="Hughes G.M."/>
            <person name="Lavrichenko K."/>
            <person name="Devanna P."/>
            <person name="Winkler S."/>
            <person name="Jermiin L.S."/>
            <person name="Skirmuntt E.C."/>
            <person name="Katzourakis A."/>
            <person name="Burkitt-Gray L."/>
            <person name="Ray D.A."/>
            <person name="Sullivan K.A.M."/>
            <person name="Roscito J.G."/>
            <person name="Kirilenko B.M."/>
            <person name="Davalos L.M."/>
            <person name="Corthals A.P."/>
            <person name="Power M.L."/>
            <person name="Jones G."/>
            <person name="Ransome R.D."/>
            <person name="Dechmann D.K.N."/>
            <person name="Locatelli A.G."/>
            <person name="Puechmaille S.J."/>
            <person name="Fedrigo O."/>
            <person name="Jarvis E.D."/>
            <person name="Hiller M."/>
            <person name="Vernes S.C."/>
            <person name="Myers E.W."/>
            <person name="Teeling E.C."/>
        </authorList>
    </citation>
    <scope>NUCLEOTIDE SEQUENCE [LARGE SCALE GENOMIC DNA]</scope>
    <source>
        <strain evidence="3">MPipKuh1</strain>
        <tissue evidence="3">Flight muscle</tissue>
    </source>
</reference>
<feature type="compositionally biased region" description="Polar residues" evidence="1">
    <location>
        <begin position="275"/>
        <end position="293"/>
    </location>
</feature>
<feature type="domain" description="Phosphofurin acidic cluster sorting protein 1/2 C-terminal" evidence="2">
    <location>
        <begin position="344"/>
        <end position="708"/>
    </location>
</feature>